<keyword evidence="6" id="KW-0677">Repeat</keyword>
<evidence type="ECO:0000256" key="4">
    <source>
        <dbReference type="ARBA" id="ARBA00022692"/>
    </source>
</evidence>
<evidence type="ECO:0000256" key="11">
    <source>
        <dbReference type="PROSITE-ProRule" id="PRU10141"/>
    </source>
</evidence>
<keyword evidence="3" id="KW-0433">Leucine-rich repeat</keyword>
<comment type="subcellular location">
    <subcellularLocation>
        <location evidence="1">Cell membrane</location>
        <topology evidence="1">Single-pass membrane protein</topology>
    </subcellularLocation>
</comment>
<evidence type="ECO:0000313" key="17">
    <source>
        <dbReference type="Proteomes" id="UP000036987"/>
    </source>
</evidence>
<evidence type="ECO:0000256" key="1">
    <source>
        <dbReference type="ARBA" id="ARBA00004162"/>
    </source>
</evidence>
<dbReference type="AlphaFoldDB" id="A0A0K9NM08"/>
<keyword evidence="17" id="KW-1185">Reference proteome</keyword>
<sequence length="651" mass="70961">MASSPVAFSSVLGLVLVLGLFGMMTGSEPVEDKSVLLDFLGRIPHRKLNWESSTSACTHWIGVYCDSARSRIVEVHLPGVALSGQIPPNTLSRLSGLRILSLRSNALTGPFPSDFFNLTSLVGLHLQHNRFSGELPRDFSAWGNLLVLNLGFNHFQGTISSSISNLTSLSALNLGSNNLTGVIPADIHLPNLVSLNLSGNNLVGDIPESLRKFPNSAFSGNRLIPFSTNASSSSSPLSSRSPPGSKSPPTRSKKKKRILTQSEILGIAVGGCGFVFMIIATIIILYFTKRRREQNVVSGKHSKGDRSPERAVTSNQDENNRLVFFEGCSFAFDLEDLLRASAEVLGKGTFGTAYKAALEDSTTVVVKRLKDVGVGKKEFEQHMELVGKIKHDNVVELRAYYYSKDEKLIVYDHHSLGSVSTMLHGKRGGTEKRTPLDWESRLKIAAGAADGIAQIHKENNGKLVHGNIKSTNVFFNHKLEGCVSDLGLTGLMNPMISPVSRTAGYRAPEVTDIRKASQMSDVYSFGVLLLELLTGKSPIQVIGGGDEIIHLVRWVQSVVREEWTAEVFDAELISYPNIEEEMVEMLQIAMACVVRVPERRPKMSELVKMIHDVKSSETGTQPSSEVSYAPTPVIVHAQQGEGQSSNSSHCP</sequence>
<evidence type="ECO:0000256" key="2">
    <source>
        <dbReference type="ARBA" id="ARBA00022553"/>
    </source>
</evidence>
<dbReference type="Gene3D" id="3.30.200.20">
    <property type="entry name" value="Phosphorylase Kinase, domain 1"/>
    <property type="match status" value="1"/>
</dbReference>
<evidence type="ECO:0000256" key="8">
    <source>
        <dbReference type="ARBA" id="ARBA00022840"/>
    </source>
</evidence>
<dbReference type="GO" id="GO:0005524">
    <property type="term" value="F:ATP binding"/>
    <property type="evidence" value="ECO:0007669"/>
    <property type="project" value="UniProtKB-UniRule"/>
</dbReference>
<name>A0A0K9NM08_ZOSMR</name>
<dbReference type="Gene3D" id="3.80.10.10">
    <property type="entry name" value="Ribonuclease Inhibitor"/>
    <property type="match status" value="2"/>
</dbReference>
<protein>
    <submittedName>
        <fullName evidence="16">Receptor-like kinase 1</fullName>
    </submittedName>
</protein>
<dbReference type="STRING" id="29655.A0A0K9NM08"/>
<feature type="compositionally biased region" description="Polar residues" evidence="12">
    <location>
        <begin position="616"/>
        <end position="626"/>
    </location>
</feature>
<dbReference type="EMBL" id="LFYR01002015">
    <property type="protein sequence ID" value="KMZ57801.1"/>
    <property type="molecule type" value="Genomic_DNA"/>
</dbReference>
<evidence type="ECO:0000259" key="15">
    <source>
        <dbReference type="PROSITE" id="PS50011"/>
    </source>
</evidence>
<keyword evidence="8 11" id="KW-0067">ATP-binding</keyword>
<dbReference type="InterPro" id="IPR001611">
    <property type="entry name" value="Leu-rich_rpt"/>
</dbReference>
<evidence type="ECO:0000256" key="7">
    <source>
        <dbReference type="ARBA" id="ARBA00022741"/>
    </source>
</evidence>
<keyword evidence="4 13" id="KW-0812">Transmembrane</keyword>
<dbReference type="InterPro" id="IPR000719">
    <property type="entry name" value="Prot_kinase_dom"/>
</dbReference>
<evidence type="ECO:0000256" key="10">
    <source>
        <dbReference type="ARBA" id="ARBA00023136"/>
    </source>
</evidence>
<dbReference type="GO" id="GO:0004672">
    <property type="term" value="F:protein kinase activity"/>
    <property type="evidence" value="ECO:0007669"/>
    <property type="project" value="InterPro"/>
</dbReference>
<keyword evidence="16" id="KW-0418">Kinase</keyword>
<evidence type="ECO:0000256" key="5">
    <source>
        <dbReference type="ARBA" id="ARBA00022729"/>
    </source>
</evidence>
<evidence type="ECO:0000256" key="3">
    <source>
        <dbReference type="ARBA" id="ARBA00022614"/>
    </source>
</evidence>
<dbReference type="OMA" id="FFEGCHY"/>
<dbReference type="OrthoDB" id="676979at2759"/>
<evidence type="ECO:0000256" key="12">
    <source>
        <dbReference type="SAM" id="MobiDB-lite"/>
    </source>
</evidence>
<feature type="region of interest" description="Disordered" evidence="12">
    <location>
        <begin position="613"/>
        <end position="651"/>
    </location>
</feature>
<dbReference type="InterPro" id="IPR032675">
    <property type="entry name" value="LRR_dom_sf"/>
</dbReference>
<dbReference type="PANTHER" id="PTHR48010">
    <property type="entry name" value="OS05G0588300 PROTEIN"/>
    <property type="match status" value="1"/>
</dbReference>
<dbReference type="InterPro" id="IPR017441">
    <property type="entry name" value="Protein_kinase_ATP_BS"/>
</dbReference>
<dbReference type="InterPro" id="IPR013210">
    <property type="entry name" value="LRR_N_plant-typ"/>
</dbReference>
<dbReference type="SUPFAM" id="SSF56112">
    <property type="entry name" value="Protein kinase-like (PK-like)"/>
    <property type="match status" value="1"/>
</dbReference>
<dbReference type="InterPro" id="IPR001245">
    <property type="entry name" value="Ser-Thr/Tyr_kinase_cat_dom"/>
</dbReference>
<keyword evidence="9 13" id="KW-1133">Transmembrane helix</keyword>
<feature type="domain" description="Protein kinase" evidence="15">
    <location>
        <begin position="339"/>
        <end position="614"/>
    </location>
</feature>
<feature type="chain" id="PRO_5005527212" evidence="14">
    <location>
        <begin position="27"/>
        <end position="651"/>
    </location>
</feature>
<keyword evidence="16" id="KW-0675">Receptor</keyword>
<keyword evidence="2" id="KW-0597">Phosphoprotein</keyword>
<dbReference type="InterPro" id="IPR011009">
    <property type="entry name" value="Kinase-like_dom_sf"/>
</dbReference>
<feature type="transmembrane region" description="Helical" evidence="13">
    <location>
        <begin position="264"/>
        <end position="287"/>
    </location>
</feature>
<keyword evidence="10 13" id="KW-0472">Membrane</keyword>
<gene>
    <name evidence="16" type="ORF">ZOSMA_81G00180</name>
</gene>
<dbReference type="SUPFAM" id="SSF52058">
    <property type="entry name" value="L domain-like"/>
    <property type="match status" value="1"/>
</dbReference>
<dbReference type="PANTHER" id="PTHR48010:SF6">
    <property type="entry name" value="OS01G0223600 PROTEIN"/>
    <property type="match status" value="1"/>
</dbReference>
<feature type="compositionally biased region" description="Polar residues" evidence="12">
    <location>
        <begin position="640"/>
        <end position="651"/>
    </location>
</feature>
<keyword evidence="7 11" id="KW-0547">Nucleotide-binding</keyword>
<evidence type="ECO:0000256" key="9">
    <source>
        <dbReference type="ARBA" id="ARBA00022989"/>
    </source>
</evidence>
<dbReference type="Pfam" id="PF13855">
    <property type="entry name" value="LRR_8"/>
    <property type="match status" value="2"/>
</dbReference>
<dbReference type="Pfam" id="PF07714">
    <property type="entry name" value="PK_Tyr_Ser-Thr"/>
    <property type="match status" value="1"/>
</dbReference>
<dbReference type="PROSITE" id="PS50011">
    <property type="entry name" value="PROTEIN_KINASE_DOM"/>
    <property type="match status" value="1"/>
</dbReference>
<evidence type="ECO:0000256" key="6">
    <source>
        <dbReference type="ARBA" id="ARBA00022737"/>
    </source>
</evidence>
<feature type="region of interest" description="Disordered" evidence="12">
    <location>
        <begin position="228"/>
        <end position="256"/>
    </location>
</feature>
<reference evidence="17" key="1">
    <citation type="journal article" date="2016" name="Nature">
        <title>The genome of the seagrass Zostera marina reveals angiosperm adaptation to the sea.</title>
        <authorList>
            <person name="Olsen J.L."/>
            <person name="Rouze P."/>
            <person name="Verhelst B."/>
            <person name="Lin Y.-C."/>
            <person name="Bayer T."/>
            <person name="Collen J."/>
            <person name="Dattolo E."/>
            <person name="De Paoli E."/>
            <person name="Dittami S."/>
            <person name="Maumus F."/>
            <person name="Michel G."/>
            <person name="Kersting A."/>
            <person name="Lauritano C."/>
            <person name="Lohaus R."/>
            <person name="Toepel M."/>
            <person name="Tonon T."/>
            <person name="Vanneste K."/>
            <person name="Amirebrahimi M."/>
            <person name="Brakel J."/>
            <person name="Bostroem C."/>
            <person name="Chovatia M."/>
            <person name="Grimwood J."/>
            <person name="Jenkins J.W."/>
            <person name="Jueterbock A."/>
            <person name="Mraz A."/>
            <person name="Stam W.T."/>
            <person name="Tice H."/>
            <person name="Bornberg-Bauer E."/>
            <person name="Green P.J."/>
            <person name="Pearson G.A."/>
            <person name="Procaccini G."/>
            <person name="Duarte C.M."/>
            <person name="Schmutz J."/>
            <person name="Reusch T.B.H."/>
            <person name="Van de Peer Y."/>
        </authorList>
    </citation>
    <scope>NUCLEOTIDE SEQUENCE [LARGE SCALE GENOMIC DNA]</scope>
    <source>
        <strain evidence="17">cv. Finnish</strain>
    </source>
</reference>
<comment type="caution">
    <text evidence="16">The sequence shown here is derived from an EMBL/GenBank/DDBJ whole genome shotgun (WGS) entry which is preliminary data.</text>
</comment>
<dbReference type="FunFam" id="1.10.510.10:FF:000095">
    <property type="entry name" value="protein STRUBBELIG-RECEPTOR FAMILY 8"/>
    <property type="match status" value="1"/>
</dbReference>
<keyword evidence="16" id="KW-0808">Transferase</keyword>
<feature type="binding site" evidence="11">
    <location>
        <position position="367"/>
    </location>
    <ligand>
        <name>ATP</name>
        <dbReference type="ChEBI" id="CHEBI:30616"/>
    </ligand>
</feature>
<feature type="signal peptide" evidence="14">
    <location>
        <begin position="1"/>
        <end position="26"/>
    </location>
</feature>
<dbReference type="FunFam" id="3.80.10.10:FF:000234">
    <property type="entry name" value="Probable inactive receptor kinase RLK902"/>
    <property type="match status" value="1"/>
</dbReference>
<dbReference type="Gene3D" id="1.10.510.10">
    <property type="entry name" value="Transferase(Phosphotransferase) domain 1"/>
    <property type="match status" value="1"/>
</dbReference>
<dbReference type="FunFam" id="3.30.200.20:FF:000307">
    <property type="entry name" value="pollen receptor-like kinase 1"/>
    <property type="match status" value="1"/>
</dbReference>
<dbReference type="GO" id="GO:0005886">
    <property type="term" value="C:plasma membrane"/>
    <property type="evidence" value="ECO:0007669"/>
    <property type="project" value="UniProtKB-SubCell"/>
</dbReference>
<evidence type="ECO:0000256" key="13">
    <source>
        <dbReference type="SAM" id="Phobius"/>
    </source>
</evidence>
<dbReference type="PROSITE" id="PS00107">
    <property type="entry name" value="PROTEIN_KINASE_ATP"/>
    <property type="match status" value="1"/>
</dbReference>
<accession>A0A0K9NM08</accession>
<dbReference type="InterPro" id="IPR050994">
    <property type="entry name" value="At_inactive_RLKs"/>
</dbReference>
<dbReference type="Proteomes" id="UP000036987">
    <property type="component" value="Unassembled WGS sequence"/>
</dbReference>
<evidence type="ECO:0000313" key="16">
    <source>
        <dbReference type="EMBL" id="KMZ57801.1"/>
    </source>
</evidence>
<organism evidence="16 17">
    <name type="scientific">Zostera marina</name>
    <name type="common">Eelgrass</name>
    <dbReference type="NCBI Taxonomy" id="29655"/>
    <lineage>
        <taxon>Eukaryota</taxon>
        <taxon>Viridiplantae</taxon>
        <taxon>Streptophyta</taxon>
        <taxon>Embryophyta</taxon>
        <taxon>Tracheophyta</taxon>
        <taxon>Spermatophyta</taxon>
        <taxon>Magnoliopsida</taxon>
        <taxon>Liliopsida</taxon>
        <taxon>Zosteraceae</taxon>
        <taxon>Zostera</taxon>
    </lineage>
</organism>
<feature type="compositionally biased region" description="Low complexity" evidence="12">
    <location>
        <begin position="231"/>
        <end position="250"/>
    </location>
</feature>
<dbReference type="Pfam" id="PF08263">
    <property type="entry name" value="LRRNT_2"/>
    <property type="match status" value="1"/>
</dbReference>
<proteinExistence type="predicted"/>
<evidence type="ECO:0000256" key="14">
    <source>
        <dbReference type="SAM" id="SignalP"/>
    </source>
</evidence>
<keyword evidence="5 14" id="KW-0732">Signal</keyword>